<evidence type="ECO:0000313" key="1">
    <source>
        <dbReference type="EMBL" id="SQH72955.1"/>
    </source>
</evidence>
<name>A0A2X4PKU9_9PORP</name>
<dbReference type="AlphaFoldDB" id="A0A2X4PKU9"/>
<reference evidence="1 2" key="1">
    <citation type="submission" date="2018-06" db="EMBL/GenBank/DDBJ databases">
        <authorList>
            <consortium name="Pathogen Informatics"/>
            <person name="Doyle S."/>
        </authorList>
    </citation>
    <scope>NUCLEOTIDE SEQUENCE [LARGE SCALE GENOMIC DNA]</scope>
    <source>
        <strain evidence="1 2">NCTC12858</strain>
    </source>
</reference>
<dbReference type="Proteomes" id="UP000249300">
    <property type="component" value="Chromosome 1"/>
</dbReference>
<accession>A0A2X4PKU9</accession>
<sequence length="60" mass="6958">MGGRQKVKQYIKLDIKNSSNDTYLRMVRMVEDKDRRDLCSYQVSSPAYLHMVGDKAVCES</sequence>
<organism evidence="1 2">
    <name type="scientific">Porphyromonas crevioricanis</name>
    <dbReference type="NCBI Taxonomy" id="393921"/>
    <lineage>
        <taxon>Bacteria</taxon>
        <taxon>Pseudomonadati</taxon>
        <taxon>Bacteroidota</taxon>
        <taxon>Bacteroidia</taxon>
        <taxon>Bacteroidales</taxon>
        <taxon>Porphyromonadaceae</taxon>
        <taxon>Porphyromonas</taxon>
    </lineage>
</organism>
<keyword evidence="2" id="KW-1185">Reference proteome</keyword>
<gene>
    <name evidence="1" type="ORF">NCTC12858_00791</name>
</gene>
<proteinExistence type="predicted"/>
<evidence type="ECO:0000313" key="2">
    <source>
        <dbReference type="Proteomes" id="UP000249300"/>
    </source>
</evidence>
<protein>
    <submittedName>
        <fullName evidence="1">Uncharacterized protein</fullName>
    </submittedName>
</protein>
<dbReference type="EMBL" id="LS483447">
    <property type="protein sequence ID" value="SQH72955.1"/>
    <property type="molecule type" value="Genomic_DNA"/>
</dbReference>
<dbReference type="KEGG" id="pcre:NCTC12858_00791"/>